<dbReference type="PANTHER" id="PTHR43775">
    <property type="entry name" value="FATTY ACID SYNTHASE"/>
    <property type="match status" value="1"/>
</dbReference>
<dbReference type="STRING" id="1392255.A0A2I1BSR1"/>
<dbReference type="GO" id="GO:0004312">
    <property type="term" value="F:fatty acid synthase activity"/>
    <property type="evidence" value="ECO:0007669"/>
    <property type="project" value="TreeGrafter"/>
</dbReference>
<evidence type="ECO:0000256" key="4">
    <source>
        <dbReference type="SAM" id="MobiDB-lite"/>
    </source>
</evidence>
<dbReference type="RefSeq" id="XP_024677032.1">
    <property type="nucleotide sequence ID" value="XM_024822977.1"/>
</dbReference>
<name>A0A2I1BSR1_ASPN1</name>
<keyword evidence="7" id="KW-1185">Reference proteome</keyword>
<evidence type="ECO:0000259" key="5">
    <source>
        <dbReference type="PROSITE" id="PS50075"/>
    </source>
</evidence>
<feature type="region of interest" description="Disordered" evidence="4">
    <location>
        <begin position="330"/>
        <end position="355"/>
    </location>
</feature>
<dbReference type="EMBL" id="MSZS01000015">
    <property type="protein sequence ID" value="PKX88437.1"/>
    <property type="molecule type" value="Genomic_DNA"/>
</dbReference>
<evidence type="ECO:0000256" key="3">
    <source>
        <dbReference type="ARBA" id="ARBA00022679"/>
    </source>
</evidence>
<organism evidence="6 7">
    <name type="scientific">Aspergillus novofumigatus (strain IBT 16806)</name>
    <dbReference type="NCBI Taxonomy" id="1392255"/>
    <lineage>
        <taxon>Eukaryota</taxon>
        <taxon>Fungi</taxon>
        <taxon>Dikarya</taxon>
        <taxon>Ascomycota</taxon>
        <taxon>Pezizomycotina</taxon>
        <taxon>Eurotiomycetes</taxon>
        <taxon>Eurotiomycetidae</taxon>
        <taxon>Eurotiales</taxon>
        <taxon>Aspergillaceae</taxon>
        <taxon>Aspergillus</taxon>
        <taxon>Aspergillus subgen. Fumigati</taxon>
    </lineage>
</organism>
<dbReference type="PANTHER" id="PTHR43775:SF18">
    <property type="entry name" value="ENZYME, PUTATIVE (JCVI)-RELATED"/>
    <property type="match status" value="1"/>
</dbReference>
<keyword evidence="2" id="KW-0597">Phosphoprotein</keyword>
<dbReference type="GO" id="GO:0031177">
    <property type="term" value="F:phosphopantetheine binding"/>
    <property type="evidence" value="ECO:0007669"/>
    <property type="project" value="InterPro"/>
</dbReference>
<evidence type="ECO:0000313" key="7">
    <source>
        <dbReference type="Proteomes" id="UP000234474"/>
    </source>
</evidence>
<dbReference type="InterPro" id="IPR001227">
    <property type="entry name" value="Ac_transferase_dom_sf"/>
</dbReference>
<dbReference type="InterPro" id="IPR036736">
    <property type="entry name" value="ACP-like_sf"/>
</dbReference>
<keyword evidence="3" id="KW-0808">Transferase</keyword>
<dbReference type="GeneID" id="36530303"/>
<dbReference type="InterPro" id="IPR009081">
    <property type="entry name" value="PP-bd_ACP"/>
</dbReference>
<dbReference type="GO" id="GO:0006633">
    <property type="term" value="P:fatty acid biosynthetic process"/>
    <property type="evidence" value="ECO:0007669"/>
    <property type="project" value="TreeGrafter"/>
</dbReference>
<dbReference type="Pfam" id="PF23297">
    <property type="entry name" value="ACP_SdgA_C"/>
    <property type="match status" value="1"/>
</dbReference>
<dbReference type="SUPFAM" id="SSF55048">
    <property type="entry name" value="Probable ACP-binding domain of malonyl-CoA ACP transacylase"/>
    <property type="match status" value="1"/>
</dbReference>
<gene>
    <name evidence="6" type="ORF">P174DRAFT_380426</name>
</gene>
<accession>A0A2I1BSR1</accession>
<sequence>LRRPEFSEPLSAALQLAILAVMENHSVRPHWVVGHSSGEIAAAYVAGYLTLDDAIKIAYFRGQAAQGACDTWKERMGMMAAELDPQIISKYFIGLEDKVHIACHNSPSNVTLAGVLSSLEEVQARLQQDKHASRMLQVDIPYHSKFVAATAEAFEQFALQERPFVQDLGCSGDVTMLSTVTGSRLEGRTCNSSYWRANMESPVLFRHAMEDLLRHDLHPDILIEIGPSDTLRGPVMKLKHSLSRGDLPLKDTDIQYLSALHRGDMSAHNMLHLLGSLYLSGYPVQMQGSYPPPSEEAHSVIVDLPNYCWNHTAKYGYKCEVRQAERVRKAPQRDLGSEPSLGASMDNQNGPIARNTDELNQSMQKTPETTVSPGEYGDLLSKKLSNMLRLTGPIDPEKLLSSYGLDSLSRIQLRHWLNTQLSVDVSTFDIISTLTLASLREMIAGKLRVV</sequence>
<dbReference type="Proteomes" id="UP000234474">
    <property type="component" value="Unassembled WGS sequence"/>
</dbReference>
<protein>
    <submittedName>
        <fullName evidence="6">FabD/lysophospholipase-like protein</fullName>
    </submittedName>
</protein>
<comment type="caution">
    <text evidence="6">The sequence shown here is derived from an EMBL/GenBank/DDBJ whole genome shotgun (WGS) entry which is preliminary data.</text>
</comment>
<dbReference type="Gene3D" id="1.10.1200.10">
    <property type="entry name" value="ACP-like"/>
    <property type="match status" value="1"/>
</dbReference>
<dbReference type="GO" id="GO:0044550">
    <property type="term" value="P:secondary metabolite biosynthetic process"/>
    <property type="evidence" value="ECO:0007669"/>
    <property type="project" value="TreeGrafter"/>
</dbReference>
<evidence type="ECO:0000256" key="1">
    <source>
        <dbReference type="ARBA" id="ARBA00022450"/>
    </source>
</evidence>
<dbReference type="SMART" id="SM00823">
    <property type="entry name" value="PKS_PP"/>
    <property type="match status" value="1"/>
</dbReference>
<dbReference type="AlphaFoldDB" id="A0A2I1BSR1"/>
<reference evidence="7" key="1">
    <citation type="journal article" date="2018" name="Proc. Natl. Acad. Sci. U.S.A.">
        <title>Linking secondary metabolites to gene clusters through genome sequencing of six diverse Aspergillus species.</title>
        <authorList>
            <person name="Kaerboelling I."/>
            <person name="Vesth T.C."/>
            <person name="Frisvad J.C."/>
            <person name="Nybo J.L."/>
            <person name="Theobald S."/>
            <person name="Kuo A."/>
            <person name="Bowyer P."/>
            <person name="Matsuda Y."/>
            <person name="Mondo S."/>
            <person name="Lyhne E.K."/>
            <person name="Kogle M.E."/>
            <person name="Clum A."/>
            <person name="Lipzen A."/>
            <person name="Salamov A."/>
            <person name="Ngan C.Y."/>
            <person name="Daum C."/>
            <person name="Chiniquy J."/>
            <person name="Barry K."/>
            <person name="LaButti K."/>
            <person name="Haridas S."/>
            <person name="Simmons B.A."/>
            <person name="Magnuson J.K."/>
            <person name="Mortensen U.H."/>
            <person name="Larsen T.O."/>
            <person name="Grigoriev I.V."/>
            <person name="Baker S.E."/>
            <person name="Andersen M.R."/>
        </authorList>
    </citation>
    <scope>NUCLEOTIDE SEQUENCE [LARGE SCALE GENOMIC DNA]</scope>
    <source>
        <strain evidence="7">IBT 16806</strain>
    </source>
</reference>
<dbReference type="Gene3D" id="3.30.70.3290">
    <property type="match status" value="1"/>
</dbReference>
<dbReference type="VEuPathDB" id="FungiDB:P174DRAFT_380426"/>
<dbReference type="SUPFAM" id="SSF52151">
    <property type="entry name" value="FabD/lysophospholipase-like"/>
    <property type="match status" value="1"/>
</dbReference>
<dbReference type="SUPFAM" id="SSF47336">
    <property type="entry name" value="ACP-like"/>
    <property type="match status" value="1"/>
</dbReference>
<keyword evidence="1" id="KW-0596">Phosphopantetheine</keyword>
<dbReference type="SMART" id="SM00827">
    <property type="entry name" value="PKS_AT"/>
    <property type="match status" value="1"/>
</dbReference>
<dbReference type="InterPro" id="IPR050091">
    <property type="entry name" value="PKS_NRPS_Biosynth_Enz"/>
</dbReference>
<dbReference type="InterPro" id="IPR020806">
    <property type="entry name" value="PKS_PP-bd"/>
</dbReference>
<feature type="domain" description="Carrier" evidence="5">
    <location>
        <begin position="371"/>
        <end position="447"/>
    </location>
</feature>
<dbReference type="InterPro" id="IPR014043">
    <property type="entry name" value="Acyl_transferase_dom"/>
</dbReference>
<dbReference type="Pfam" id="PF00698">
    <property type="entry name" value="Acyl_transf_1"/>
    <property type="match status" value="1"/>
</dbReference>
<evidence type="ECO:0000313" key="6">
    <source>
        <dbReference type="EMBL" id="PKX88437.1"/>
    </source>
</evidence>
<feature type="non-terminal residue" evidence="6">
    <location>
        <position position="1"/>
    </location>
</feature>
<dbReference type="InterPro" id="IPR016035">
    <property type="entry name" value="Acyl_Trfase/lysoPLipase"/>
</dbReference>
<evidence type="ECO:0000256" key="2">
    <source>
        <dbReference type="ARBA" id="ARBA00022553"/>
    </source>
</evidence>
<dbReference type="OrthoDB" id="3799328at2759"/>
<dbReference type="Gene3D" id="3.40.366.10">
    <property type="entry name" value="Malonyl-Coenzyme A Acyl Carrier Protein, domain 2"/>
    <property type="match status" value="1"/>
</dbReference>
<dbReference type="PROSITE" id="PS50075">
    <property type="entry name" value="CARRIER"/>
    <property type="match status" value="1"/>
</dbReference>
<proteinExistence type="predicted"/>
<dbReference type="InterPro" id="IPR016036">
    <property type="entry name" value="Malonyl_transacylase_ACP-bd"/>
</dbReference>